<dbReference type="AlphaFoldDB" id="A0A1Y1T8E1"/>
<dbReference type="InterPro" id="IPR011250">
    <property type="entry name" value="OMP/PagP_B-barrel"/>
</dbReference>
<dbReference type="RefSeq" id="WP_084840092.1">
    <property type="nucleotide sequence ID" value="NZ_ARYN01000002.1"/>
</dbReference>
<feature type="chain" id="PRO_5012869703" evidence="1">
    <location>
        <begin position="21"/>
        <end position="408"/>
    </location>
</feature>
<dbReference type="OrthoDB" id="921445at2"/>
<accession>A0A1Y1T8E1</accession>
<dbReference type="InterPro" id="IPR025665">
    <property type="entry name" value="Beta-barrel_OMP_2"/>
</dbReference>
<gene>
    <name evidence="3" type="ORF">IIF7_02461</name>
</gene>
<evidence type="ECO:0000313" key="3">
    <source>
        <dbReference type="EMBL" id="ORL46844.1"/>
    </source>
</evidence>
<name>A0A1Y1T8E1_9FLAO</name>
<feature type="signal peptide" evidence="1">
    <location>
        <begin position="1"/>
        <end position="20"/>
    </location>
</feature>
<evidence type="ECO:0000313" key="4">
    <source>
        <dbReference type="Proteomes" id="UP000192746"/>
    </source>
</evidence>
<keyword evidence="1" id="KW-0732">Signal</keyword>
<dbReference type="Proteomes" id="UP000192746">
    <property type="component" value="Unassembled WGS sequence"/>
</dbReference>
<evidence type="ECO:0000256" key="1">
    <source>
        <dbReference type="SAM" id="SignalP"/>
    </source>
</evidence>
<feature type="domain" description="Outer membrane protein beta-barrel" evidence="2">
    <location>
        <begin position="217"/>
        <end position="378"/>
    </location>
</feature>
<proteinExistence type="predicted"/>
<dbReference type="PROSITE" id="PS51257">
    <property type="entry name" value="PROKAR_LIPOPROTEIN"/>
    <property type="match status" value="1"/>
</dbReference>
<keyword evidence="4" id="KW-1185">Reference proteome</keyword>
<dbReference type="Pfam" id="PF13568">
    <property type="entry name" value="OMP_b-brl_2"/>
    <property type="match status" value="1"/>
</dbReference>
<organism evidence="3 4">
    <name type="scientific">Zunongwangia atlantica 22II14-10F7</name>
    <dbReference type="NCBI Taxonomy" id="1185767"/>
    <lineage>
        <taxon>Bacteria</taxon>
        <taxon>Pseudomonadati</taxon>
        <taxon>Bacteroidota</taxon>
        <taxon>Flavobacteriia</taxon>
        <taxon>Flavobacteriales</taxon>
        <taxon>Flavobacteriaceae</taxon>
        <taxon>Zunongwangia</taxon>
    </lineage>
</organism>
<evidence type="ECO:0000259" key="2">
    <source>
        <dbReference type="Pfam" id="PF13568"/>
    </source>
</evidence>
<protein>
    <submittedName>
        <fullName evidence="3">tRNA modification GTPase</fullName>
    </submittedName>
</protein>
<dbReference type="EMBL" id="ARYN01000002">
    <property type="protein sequence ID" value="ORL46844.1"/>
    <property type="molecule type" value="Genomic_DNA"/>
</dbReference>
<reference evidence="3 4" key="1">
    <citation type="submission" date="2013-04" db="EMBL/GenBank/DDBJ databases">
        <title>Zunongwangia sp. 22II14-10F7 Genome Sequencing.</title>
        <authorList>
            <person name="Lai Q."/>
            <person name="Shao Z."/>
        </authorList>
    </citation>
    <scope>NUCLEOTIDE SEQUENCE [LARGE SCALE GENOMIC DNA]</scope>
    <source>
        <strain evidence="3 4">22II14-10F7</strain>
    </source>
</reference>
<dbReference type="SUPFAM" id="SSF56925">
    <property type="entry name" value="OMPA-like"/>
    <property type="match status" value="1"/>
</dbReference>
<comment type="caution">
    <text evidence="3">The sequence shown here is derived from an EMBL/GenBank/DDBJ whole genome shotgun (WGS) entry which is preliminary data.</text>
</comment>
<sequence>MNLKSTITVFFLLSCLFSFGQESFQKGYFKDENGIKNEVFIKNLNLDNNPNSIDYKSDLSEEEISLSLSEFTEFGIYNQVKFIKKVVDIDRSSEKVNDLSISKNAEFEKDTIVLKVLVEGAGNLYSYRNNSLKRYFYNVAGNDIEQLVYKMYKTPSNKIATNSRYKQQLFNNLNCEIFTASKLNSIEYKEKSLIGFFKKYNECKDSEFKVYKTKTKKGIQLTIRPGIYQSSLSIDNSNSIFSTVDYGDYTGFRLGLELEKSIGTQKKFSLILEPTYQNYNKEESVITSEVSGGILFTEIKYSSLEIPIGLRYYVNFGEKSRIFLNAGPVVDVDLGSSYDVRRTNSSSFPLEHEFTTAINAMGGIGYLYNDKLSVELRYQTERNIFGSKPLSSEYKSLSFIIGYRLFNL</sequence>